<organism evidence="1 2">
    <name type="scientific">Aureimonas endophytica</name>
    <dbReference type="NCBI Taxonomy" id="2027858"/>
    <lineage>
        <taxon>Bacteria</taxon>
        <taxon>Pseudomonadati</taxon>
        <taxon>Pseudomonadota</taxon>
        <taxon>Alphaproteobacteria</taxon>
        <taxon>Hyphomicrobiales</taxon>
        <taxon>Aurantimonadaceae</taxon>
        <taxon>Aureimonas</taxon>
    </lineage>
</organism>
<protein>
    <submittedName>
        <fullName evidence="1">Uncharacterized protein</fullName>
    </submittedName>
</protein>
<proteinExistence type="predicted"/>
<evidence type="ECO:0000313" key="1">
    <source>
        <dbReference type="EMBL" id="GGE00608.1"/>
    </source>
</evidence>
<accession>A0A916ZJ76</accession>
<gene>
    <name evidence="1" type="ORF">GCM10011390_19280</name>
</gene>
<reference evidence="1" key="2">
    <citation type="submission" date="2020-09" db="EMBL/GenBank/DDBJ databases">
        <authorList>
            <person name="Sun Q."/>
            <person name="Zhou Y."/>
        </authorList>
    </citation>
    <scope>NUCLEOTIDE SEQUENCE</scope>
    <source>
        <strain evidence="1">CGMCC 1.15367</strain>
    </source>
</reference>
<reference evidence="1" key="1">
    <citation type="journal article" date="2014" name="Int. J. Syst. Evol. Microbiol.">
        <title>Complete genome sequence of Corynebacterium casei LMG S-19264T (=DSM 44701T), isolated from a smear-ripened cheese.</title>
        <authorList>
            <consortium name="US DOE Joint Genome Institute (JGI-PGF)"/>
            <person name="Walter F."/>
            <person name="Albersmeier A."/>
            <person name="Kalinowski J."/>
            <person name="Ruckert C."/>
        </authorList>
    </citation>
    <scope>NUCLEOTIDE SEQUENCE</scope>
    <source>
        <strain evidence="1">CGMCC 1.15367</strain>
    </source>
</reference>
<keyword evidence="2" id="KW-1185">Reference proteome</keyword>
<dbReference type="EMBL" id="BMIQ01000002">
    <property type="protein sequence ID" value="GGE00608.1"/>
    <property type="molecule type" value="Genomic_DNA"/>
</dbReference>
<sequence>MTTMHVEAILPQHVAEDLLEAERVYGLRREESVPIAVAAGLRELSPGYVERLLDALRGGAA</sequence>
<dbReference type="Proteomes" id="UP000644699">
    <property type="component" value="Unassembled WGS sequence"/>
</dbReference>
<dbReference type="RefSeq" id="WP_188907986.1">
    <property type="nucleotide sequence ID" value="NZ_BMIQ01000002.1"/>
</dbReference>
<name>A0A916ZJ76_9HYPH</name>
<comment type="caution">
    <text evidence="1">The sequence shown here is derived from an EMBL/GenBank/DDBJ whole genome shotgun (WGS) entry which is preliminary data.</text>
</comment>
<evidence type="ECO:0000313" key="2">
    <source>
        <dbReference type="Proteomes" id="UP000644699"/>
    </source>
</evidence>
<dbReference type="AlphaFoldDB" id="A0A916ZJ76"/>